<name>A0ABW3L0E3_9BACI</name>
<dbReference type="RefSeq" id="WP_386056271.1">
    <property type="nucleotide sequence ID" value="NZ_JBHTKL010000001.1"/>
</dbReference>
<dbReference type="Pfam" id="PF14003">
    <property type="entry name" value="YlbE"/>
    <property type="match status" value="1"/>
</dbReference>
<evidence type="ECO:0000313" key="2">
    <source>
        <dbReference type="Proteomes" id="UP001596990"/>
    </source>
</evidence>
<comment type="caution">
    <text evidence="1">The sequence shown here is derived from an EMBL/GenBank/DDBJ whole genome shotgun (WGS) entry which is preliminary data.</text>
</comment>
<reference evidence="2" key="1">
    <citation type="journal article" date="2019" name="Int. J. Syst. Evol. Microbiol.">
        <title>The Global Catalogue of Microorganisms (GCM) 10K type strain sequencing project: providing services to taxonomists for standard genome sequencing and annotation.</title>
        <authorList>
            <consortium name="The Broad Institute Genomics Platform"/>
            <consortium name="The Broad Institute Genome Sequencing Center for Infectious Disease"/>
            <person name="Wu L."/>
            <person name="Ma J."/>
        </authorList>
    </citation>
    <scope>NUCLEOTIDE SEQUENCE [LARGE SCALE GENOMIC DNA]</scope>
    <source>
        <strain evidence="2">CCUG 56607</strain>
    </source>
</reference>
<keyword evidence="2" id="KW-1185">Reference proteome</keyword>
<dbReference type="EMBL" id="JBHTKL010000001">
    <property type="protein sequence ID" value="MFD1018053.1"/>
    <property type="molecule type" value="Genomic_DNA"/>
</dbReference>
<dbReference type="InterPro" id="IPR025613">
    <property type="entry name" value="YlbE"/>
</dbReference>
<dbReference type="Proteomes" id="UP001596990">
    <property type="component" value="Unassembled WGS sequence"/>
</dbReference>
<accession>A0ABW3L0E3</accession>
<evidence type="ECO:0000313" key="1">
    <source>
        <dbReference type="EMBL" id="MFD1018053.1"/>
    </source>
</evidence>
<gene>
    <name evidence="1" type="ORF">ACFQ2J_02475</name>
</gene>
<proteinExistence type="predicted"/>
<organism evidence="1 2">
    <name type="scientific">Thalassobacillus hwangdonensis</name>
    <dbReference type="NCBI Taxonomy" id="546108"/>
    <lineage>
        <taxon>Bacteria</taxon>
        <taxon>Bacillati</taxon>
        <taxon>Bacillota</taxon>
        <taxon>Bacilli</taxon>
        <taxon>Bacillales</taxon>
        <taxon>Bacillaceae</taxon>
        <taxon>Thalassobacillus</taxon>
    </lineage>
</organism>
<sequence length="78" mass="9702">MQPNTYHYLTENEERLAFIRLHPEWYRKLTRDPEQITEFEKEMKYFFGRTPVQRIEQFGNRLQMMNMLIQMAKIMKEG</sequence>
<protein>
    <submittedName>
        <fullName evidence="1">YlbE-like family protein</fullName>
    </submittedName>
</protein>